<feature type="transmembrane region" description="Helical" evidence="1">
    <location>
        <begin position="6"/>
        <end position="27"/>
    </location>
</feature>
<comment type="caution">
    <text evidence="2">The sequence shown here is derived from an EMBL/GenBank/DDBJ whole genome shotgun (WGS) entry which is preliminary data.</text>
</comment>
<sequence length="150" mass="16480">MHEVLLSLEVAGACAVALLVVLVLVVVRRRRLMARLGTFDCSVRQVRRGRRRWALGVAQYEVDRLDWYRTFSLSPRPSCSYARRALAVTLFRDAEGAELVAVQPGAMVVECRLEVDGAGEEIDLAMGKDAYTGFASWLESAPPGQGVNVA</sequence>
<proteinExistence type="predicted"/>
<dbReference type="InterPro" id="IPR019675">
    <property type="entry name" value="DUF2550"/>
</dbReference>
<protein>
    <submittedName>
        <fullName evidence="2">Uncharacterized protein DUF2550</fullName>
    </submittedName>
</protein>
<keyword evidence="1" id="KW-0812">Transmembrane</keyword>
<evidence type="ECO:0000313" key="2">
    <source>
        <dbReference type="EMBL" id="PRY11763.1"/>
    </source>
</evidence>
<keyword evidence="1" id="KW-0472">Membrane</keyword>
<reference evidence="2 3" key="1">
    <citation type="submission" date="2018-03" db="EMBL/GenBank/DDBJ databases">
        <title>Genomic Encyclopedia of Archaeal and Bacterial Type Strains, Phase II (KMG-II): from individual species to whole genera.</title>
        <authorList>
            <person name="Goeker M."/>
        </authorList>
    </citation>
    <scope>NUCLEOTIDE SEQUENCE [LARGE SCALE GENOMIC DNA]</scope>
    <source>
        <strain evidence="2 3">DSM 19711</strain>
    </source>
</reference>
<accession>A0A2T0QZ16</accession>
<evidence type="ECO:0000313" key="3">
    <source>
        <dbReference type="Proteomes" id="UP000238083"/>
    </source>
</evidence>
<dbReference type="RefSeq" id="WP_106214026.1">
    <property type="nucleotide sequence ID" value="NZ_PVZF01000012.1"/>
</dbReference>
<gene>
    <name evidence="2" type="ORF">CLV37_11262</name>
</gene>
<dbReference type="EMBL" id="PVZF01000012">
    <property type="protein sequence ID" value="PRY11763.1"/>
    <property type="molecule type" value="Genomic_DNA"/>
</dbReference>
<dbReference type="Pfam" id="PF10739">
    <property type="entry name" value="DUF2550"/>
    <property type="match status" value="1"/>
</dbReference>
<dbReference type="OrthoDB" id="4793422at2"/>
<evidence type="ECO:0000256" key="1">
    <source>
        <dbReference type="SAM" id="Phobius"/>
    </source>
</evidence>
<dbReference type="AlphaFoldDB" id="A0A2T0QZ16"/>
<dbReference type="Proteomes" id="UP000238083">
    <property type="component" value="Unassembled WGS sequence"/>
</dbReference>
<organism evidence="2 3">
    <name type="scientific">Kineococcus rhizosphaerae</name>
    <dbReference type="NCBI Taxonomy" id="559628"/>
    <lineage>
        <taxon>Bacteria</taxon>
        <taxon>Bacillati</taxon>
        <taxon>Actinomycetota</taxon>
        <taxon>Actinomycetes</taxon>
        <taxon>Kineosporiales</taxon>
        <taxon>Kineosporiaceae</taxon>
        <taxon>Kineococcus</taxon>
    </lineage>
</organism>
<name>A0A2T0QZ16_9ACTN</name>
<keyword evidence="1" id="KW-1133">Transmembrane helix</keyword>
<keyword evidence="3" id="KW-1185">Reference proteome</keyword>